<gene>
    <name evidence="1" type="ORF">GCM10010910_11540</name>
</gene>
<sequence>MYVFGYGSLVSPISAGRTLGRYVEELPAARLRGHRRDWGVGVPLAFDDGTRATGAFLDVQPDTGPGSVVLGTLLAVSPSELVMLEAREAQYDTVEVTAAIESESVLAGPVFAFMGRAEHRADPDLVLPSRYLELVTLAVATRGEAFAEEYWATTAPTDLPRHDGPYRFADPIRERAARP</sequence>
<comment type="caution">
    <text evidence="1">The sequence shown here is derived from an EMBL/GenBank/DDBJ whole genome shotgun (WGS) entry which is preliminary data.</text>
</comment>
<dbReference type="InterPro" id="IPR036568">
    <property type="entry name" value="GGCT-like_sf"/>
</dbReference>
<dbReference type="Proteomes" id="UP000638043">
    <property type="component" value="Unassembled WGS sequence"/>
</dbReference>
<accession>A0ABQ2MZE8</accession>
<organism evidence="1 2">
    <name type="scientific">Microbacterium nanhaiense</name>
    <dbReference type="NCBI Taxonomy" id="1301026"/>
    <lineage>
        <taxon>Bacteria</taxon>
        <taxon>Bacillati</taxon>
        <taxon>Actinomycetota</taxon>
        <taxon>Actinomycetes</taxon>
        <taxon>Micrococcales</taxon>
        <taxon>Microbacteriaceae</taxon>
        <taxon>Microbacterium</taxon>
    </lineage>
</organism>
<proteinExistence type="predicted"/>
<name>A0ABQ2MZE8_9MICO</name>
<dbReference type="CDD" id="cd06661">
    <property type="entry name" value="GGCT_like"/>
    <property type="match status" value="1"/>
</dbReference>
<evidence type="ECO:0000313" key="1">
    <source>
        <dbReference type="EMBL" id="GGO62145.1"/>
    </source>
</evidence>
<reference evidence="2" key="1">
    <citation type="journal article" date="2019" name="Int. J. Syst. Evol. Microbiol.">
        <title>The Global Catalogue of Microorganisms (GCM) 10K type strain sequencing project: providing services to taxonomists for standard genome sequencing and annotation.</title>
        <authorList>
            <consortium name="The Broad Institute Genomics Platform"/>
            <consortium name="The Broad Institute Genome Sequencing Center for Infectious Disease"/>
            <person name="Wu L."/>
            <person name="Ma J."/>
        </authorList>
    </citation>
    <scope>NUCLEOTIDE SEQUENCE [LARGE SCALE GENOMIC DNA]</scope>
    <source>
        <strain evidence="2">CGMCC 4.7181</strain>
    </source>
</reference>
<protein>
    <recommendedName>
        <fullName evidence="3">Gamma-glutamylcyclotransferase</fullName>
    </recommendedName>
</protein>
<dbReference type="EMBL" id="BMMQ01000003">
    <property type="protein sequence ID" value="GGO62145.1"/>
    <property type="molecule type" value="Genomic_DNA"/>
</dbReference>
<dbReference type="RefSeq" id="WP_188700471.1">
    <property type="nucleotide sequence ID" value="NZ_BMMQ01000003.1"/>
</dbReference>
<dbReference type="InterPro" id="IPR013024">
    <property type="entry name" value="GGCT-like"/>
</dbReference>
<evidence type="ECO:0000313" key="2">
    <source>
        <dbReference type="Proteomes" id="UP000638043"/>
    </source>
</evidence>
<keyword evidence="2" id="KW-1185">Reference proteome</keyword>
<evidence type="ECO:0008006" key="3">
    <source>
        <dbReference type="Google" id="ProtNLM"/>
    </source>
</evidence>
<dbReference type="Gene3D" id="3.10.490.10">
    <property type="entry name" value="Gamma-glutamyl cyclotransferase-like"/>
    <property type="match status" value="1"/>
</dbReference>
<dbReference type="SUPFAM" id="SSF110857">
    <property type="entry name" value="Gamma-glutamyl cyclotransferase-like"/>
    <property type="match status" value="1"/>
</dbReference>